<dbReference type="EMBL" id="LXQA011358571">
    <property type="protein sequence ID" value="MCI94513.1"/>
    <property type="molecule type" value="Genomic_DNA"/>
</dbReference>
<dbReference type="Proteomes" id="UP000265520">
    <property type="component" value="Unassembled WGS sequence"/>
</dbReference>
<reference evidence="2 3" key="1">
    <citation type="journal article" date="2018" name="Front. Plant Sci.">
        <title>Red Clover (Trifolium pratense) and Zigzag Clover (T. medium) - A Picture of Genomic Similarities and Differences.</title>
        <authorList>
            <person name="Dluhosova J."/>
            <person name="Istvanek J."/>
            <person name="Nedelnik J."/>
            <person name="Repkova J."/>
        </authorList>
    </citation>
    <scope>NUCLEOTIDE SEQUENCE [LARGE SCALE GENOMIC DNA]</scope>
    <source>
        <strain evidence="3">cv. 10/8</strain>
        <tissue evidence="2">Leaf</tissue>
    </source>
</reference>
<evidence type="ECO:0000313" key="3">
    <source>
        <dbReference type="Proteomes" id="UP000265520"/>
    </source>
</evidence>
<evidence type="ECO:0000313" key="2">
    <source>
        <dbReference type="EMBL" id="MCI94513.1"/>
    </source>
</evidence>
<feature type="transmembrane region" description="Helical" evidence="1">
    <location>
        <begin position="16"/>
        <end position="38"/>
    </location>
</feature>
<keyword evidence="1" id="KW-0812">Transmembrane</keyword>
<organism evidence="2 3">
    <name type="scientific">Trifolium medium</name>
    <dbReference type="NCBI Taxonomy" id="97028"/>
    <lineage>
        <taxon>Eukaryota</taxon>
        <taxon>Viridiplantae</taxon>
        <taxon>Streptophyta</taxon>
        <taxon>Embryophyta</taxon>
        <taxon>Tracheophyta</taxon>
        <taxon>Spermatophyta</taxon>
        <taxon>Magnoliopsida</taxon>
        <taxon>eudicotyledons</taxon>
        <taxon>Gunneridae</taxon>
        <taxon>Pentapetalae</taxon>
        <taxon>rosids</taxon>
        <taxon>fabids</taxon>
        <taxon>Fabales</taxon>
        <taxon>Fabaceae</taxon>
        <taxon>Papilionoideae</taxon>
        <taxon>50 kb inversion clade</taxon>
        <taxon>NPAAA clade</taxon>
        <taxon>Hologalegina</taxon>
        <taxon>IRL clade</taxon>
        <taxon>Trifolieae</taxon>
        <taxon>Trifolium</taxon>
    </lineage>
</organism>
<name>A0A392W433_9FABA</name>
<evidence type="ECO:0000256" key="1">
    <source>
        <dbReference type="SAM" id="Phobius"/>
    </source>
</evidence>
<keyword evidence="1" id="KW-0472">Membrane</keyword>
<feature type="non-terminal residue" evidence="2">
    <location>
        <position position="60"/>
    </location>
</feature>
<keyword evidence="1" id="KW-1133">Transmembrane helix</keyword>
<accession>A0A392W433</accession>
<dbReference type="AlphaFoldDB" id="A0A392W433"/>
<comment type="caution">
    <text evidence="2">The sequence shown here is derived from an EMBL/GenBank/DDBJ whole genome shotgun (WGS) entry which is preliminary data.</text>
</comment>
<protein>
    <submittedName>
        <fullName evidence="2">Uncharacterized protein</fullName>
    </submittedName>
</protein>
<keyword evidence="3" id="KW-1185">Reference proteome</keyword>
<sequence>MKVLNVPLCVNTCPHLAIHIGTIAPLLAMTIVIHLGVMKKPLTRRVMRVPLPVGLEKPPP</sequence>
<proteinExistence type="predicted"/>